<name>A0A7J9EYX4_9ROSI</name>
<evidence type="ECO:0000313" key="2">
    <source>
        <dbReference type="Proteomes" id="UP000593568"/>
    </source>
</evidence>
<sequence length="27" mass="3310">MVPTEQCHRPTRSIIDDFMLHQFQELH</sequence>
<dbReference type="AlphaFoldDB" id="A0A7J9EYX4"/>
<reference evidence="1 2" key="1">
    <citation type="journal article" date="2019" name="Genome Biol. Evol.">
        <title>Insights into the evolution of the New World diploid cottons (Gossypium, subgenus Houzingenia) based on genome sequencing.</title>
        <authorList>
            <person name="Grover C.E."/>
            <person name="Arick M.A. 2nd"/>
            <person name="Thrash A."/>
            <person name="Conover J.L."/>
            <person name="Sanders W.S."/>
            <person name="Peterson D.G."/>
            <person name="Frelichowski J.E."/>
            <person name="Scheffler J.A."/>
            <person name="Scheffler B.E."/>
            <person name="Wendel J.F."/>
        </authorList>
    </citation>
    <scope>NUCLEOTIDE SEQUENCE [LARGE SCALE GENOMIC DNA]</scope>
    <source>
        <strain evidence="1">8</strain>
        <tissue evidence="1">Leaf</tissue>
    </source>
</reference>
<evidence type="ECO:0000313" key="1">
    <source>
        <dbReference type="EMBL" id="MBA0777635.1"/>
    </source>
</evidence>
<dbReference type="EMBL" id="JABEZW010000010">
    <property type="protein sequence ID" value="MBA0777635.1"/>
    <property type="molecule type" value="Genomic_DNA"/>
</dbReference>
<keyword evidence="2" id="KW-1185">Reference proteome</keyword>
<accession>A0A7J9EYX4</accession>
<gene>
    <name evidence="1" type="ORF">Gotri_005631</name>
</gene>
<dbReference type="Proteomes" id="UP000593568">
    <property type="component" value="Unassembled WGS sequence"/>
</dbReference>
<comment type="caution">
    <text evidence="1">The sequence shown here is derived from an EMBL/GenBank/DDBJ whole genome shotgun (WGS) entry which is preliminary data.</text>
</comment>
<protein>
    <submittedName>
        <fullName evidence="1">Uncharacterized protein</fullName>
    </submittedName>
</protein>
<proteinExistence type="predicted"/>
<organism evidence="1 2">
    <name type="scientific">Gossypium trilobum</name>
    <dbReference type="NCBI Taxonomy" id="34281"/>
    <lineage>
        <taxon>Eukaryota</taxon>
        <taxon>Viridiplantae</taxon>
        <taxon>Streptophyta</taxon>
        <taxon>Embryophyta</taxon>
        <taxon>Tracheophyta</taxon>
        <taxon>Spermatophyta</taxon>
        <taxon>Magnoliopsida</taxon>
        <taxon>eudicotyledons</taxon>
        <taxon>Gunneridae</taxon>
        <taxon>Pentapetalae</taxon>
        <taxon>rosids</taxon>
        <taxon>malvids</taxon>
        <taxon>Malvales</taxon>
        <taxon>Malvaceae</taxon>
        <taxon>Malvoideae</taxon>
        <taxon>Gossypium</taxon>
    </lineage>
</organism>